<gene>
    <name evidence="3" type="ORF">ACFSUD_17420</name>
</gene>
<feature type="domain" description="TadE-like" evidence="2">
    <location>
        <begin position="63"/>
        <end position="103"/>
    </location>
</feature>
<evidence type="ECO:0000313" key="3">
    <source>
        <dbReference type="EMBL" id="MFD2741358.1"/>
    </source>
</evidence>
<proteinExistence type="predicted"/>
<dbReference type="RefSeq" id="WP_386375785.1">
    <property type="nucleotide sequence ID" value="NZ_JBHUMP010000022.1"/>
</dbReference>
<keyword evidence="4" id="KW-1185">Reference proteome</keyword>
<keyword evidence="1" id="KW-1133">Transmembrane helix</keyword>
<dbReference type="EMBL" id="JBHUMP010000022">
    <property type="protein sequence ID" value="MFD2741358.1"/>
    <property type="molecule type" value="Genomic_DNA"/>
</dbReference>
<comment type="caution">
    <text evidence="3">The sequence shown here is derived from an EMBL/GenBank/DDBJ whole genome shotgun (WGS) entry which is preliminary data.</text>
</comment>
<evidence type="ECO:0000313" key="4">
    <source>
        <dbReference type="Proteomes" id="UP001597474"/>
    </source>
</evidence>
<accession>A0ABW5U6E9</accession>
<dbReference type="Pfam" id="PF07811">
    <property type="entry name" value="TadE"/>
    <property type="match status" value="1"/>
</dbReference>
<dbReference type="InterPro" id="IPR012495">
    <property type="entry name" value="TadE-like_dom"/>
</dbReference>
<dbReference type="Proteomes" id="UP001597474">
    <property type="component" value="Unassembled WGS sequence"/>
</dbReference>
<keyword evidence="1" id="KW-0812">Transmembrane</keyword>
<organism evidence="3 4">
    <name type="scientific">Sulfitobacter aestuarii</name>
    <dbReference type="NCBI Taxonomy" id="2161676"/>
    <lineage>
        <taxon>Bacteria</taxon>
        <taxon>Pseudomonadati</taxon>
        <taxon>Pseudomonadota</taxon>
        <taxon>Alphaproteobacteria</taxon>
        <taxon>Rhodobacterales</taxon>
        <taxon>Roseobacteraceae</taxon>
        <taxon>Sulfitobacter</taxon>
    </lineage>
</organism>
<feature type="transmembrane region" description="Helical" evidence="1">
    <location>
        <begin position="71"/>
        <end position="91"/>
    </location>
</feature>
<evidence type="ECO:0000259" key="2">
    <source>
        <dbReference type="Pfam" id="PF07811"/>
    </source>
</evidence>
<sequence>MRRLAVLAEEYATGSKDPSHAIFSSLFNRMKRLPEGKLSLAMDKTSEPKTQRRVAHFWRNEDGSTTIETVIWLPIFMLLLGLIINVAMVFFNESQITRIVQDGNRAFSLGRLEDPKAVEDYIAERLAYLEATLTINSGRTGGVITTTLSTPATDLMPFKFMTTAFDSVRVGIRAQHIIEF</sequence>
<reference evidence="4" key="1">
    <citation type="journal article" date="2019" name="Int. J. Syst. Evol. Microbiol.">
        <title>The Global Catalogue of Microorganisms (GCM) 10K type strain sequencing project: providing services to taxonomists for standard genome sequencing and annotation.</title>
        <authorList>
            <consortium name="The Broad Institute Genomics Platform"/>
            <consortium name="The Broad Institute Genome Sequencing Center for Infectious Disease"/>
            <person name="Wu L."/>
            <person name="Ma J."/>
        </authorList>
    </citation>
    <scope>NUCLEOTIDE SEQUENCE [LARGE SCALE GENOMIC DNA]</scope>
    <source>
        <strain evidence="4">TISTR 2562</strain>
    </source>
</reference>
<protein>
    <submittedName>
        <fullName evidence="3">TadE/TadG family type IV pilus assembly protein</fullName>
    </submittedName>
</protein>
<evidence type="ECO:0000256" key="1">
    <source>
        <dbReference type="SAM" id="Phobius"/>
    </source>
</evidence>
<keyword evidence="1" id="KW-0472">Membrane</keyword>
<name>A0ABW5U6E9_9RHOB</name>